<name>A0ABM4B177_HYDVU</name>
<dbReference type="SUPFAM" id="SSF82199">
    <property type="entry name" value="SET domain"/>
    <property type="match status" value="1"/>
</dbReference>
<dbReference type="InterPro" id="IPR046341">
    <property type="entry name" value="SET_dom_sf"/>
</dbReference>
<evidence type="ECO:0000313" key="3">
    <source>
        <dbReference type="RefSeq" id="XP_065642546.1"/>
    </source>
</evidence>
<dbReference type="GeneID" id="136074169"/>
<evidence type="ECO:0000259" key="1">
    <source>
        <dbReference type="PROSITE" id="PS50280"/>
    </source>
</evidence>
<dbReference type="InterPro" id="IPR001214">
    <property type="entry name" value="SET_dom"/>
</dbReference>
<proteinExistence type="predicted"/>
<organism evidence="2 3">
    <name type="scientific">Hydra vulgaris</name>
    <name type="common">Hydra</name>
    <name type="synonym">Hydra attenuata</name>
    <dbReference type="NCBI Taxonomy" id="6087"/>
    <lineage>
        <taxon>Eukaryota</taxon>
        <taxon>Metazoa</taxon>
        <taxon>Cnidaria</taxon>
        <taxon>Hydrozoa</taxon>
        <taxon>Hydroidolina</taxon>
        <taxon>Anthoathecata</taxon>
        <taxon>Aplanulata</taxon>
        <taxon>Hydridae</taxon>
        <taxon>Hydra</taxon>
    </lineage>
</organism>
<dbReference type="SMART" id="SM00317">
    <property type="entry name" value="SET"/>
    <property type="match status" value="1"/>
</dbReference>
<gene>
    <name evidence="3" type="primary">LOC136074169</name>
</gene>
<dbReference type="RefSeq" id="XP_065642546.1">
    <property type="nucleotide sequence ID" value="XM_065786474.1"/>
</dbReference>
<reference evidence="2" key="1">
    <citation type="submission" date="2025-05" db="UniProtKB">
        <authorList>
            <consortium name="RefSeq"/>
        </authorList>
    </citation>
    <scope>NUCLEOTIDE SEQUENCE [LARGE SCALE GENOMIC DNA]</scope>
</reference>
<dbReference type="InterPro" id="IPR051760">
    <property type="entry name" value="KMT5A"/>
</dbReference>
<dbReference type="Proteomes" id="UP001652625">
    <property type="component" value="Chromosome 01"/>
</dbReference>
<sequence length="209" mass="24559">MDRRKHEVNTVTEEFKYFRDCSQENEFKKVFIDNVIGYGVFTKREFKGGEPLLEYKGNLITRKEAKELSKSYCAKNKGCFIFDVYWNNKNMSIIIKVSRLDKIWQYGKIKGYMVELHIQSATHSTCMAKFINDSQEKYANCQPKTCVVNGIPHLLLYAKKYIAKDSELRYDFGDSSNQQWRKSAKYQEPFTMSEVNAYLRGQPLQKICN</sequence>
<dbReference type="PROSITE" id="PS50280">
    <property type="entry name" value="SET"/>
    <property type="match status" value="1"/>
</dbReference>
<keyword evidence="2" id="KW-1185">Reference proteome</keyword>
<protein>
    <submittedName>
        <fullName evidence="3">N-lysine methyltransferase KMT5A-like</fullName>
    </submittedName>
</protein>
<dbReference type="PANTHER" id="PTHR46167">
    <property type="entry name" value="N-LYSINE METHYLTRANSFERASE KMT5A"/>
    <property type="match status" value="1"/>
</dbReference>
<evidence type="ECO:0000313" key="2">
    <source>
        <dbReference type="Proteomes" id="UP001652625"/>
    </source>
</evidence>
<reference evidence="3" key="2">
    <citation type="submission" date="2025-08" db="UniProtKB">
        <authorList>
            <consortium name="RefSeq"/>
        </authorList>
    </citation>
    <scope>IDENTIFICATION</scope>
</reference>
<dbReference type="Pfam" id="PF00856">
    <property type="entry name" value="SET"/>
    <property type="match status" value="1"/>
</dbReference>
<feature type="domain" description="SET" evidence="1">
    <location>
        <begin position="13"/>
        <end position="173"/>
    </location>
</feature>
<dbReference type="Gene3D" id="2.170.270.10">
    <property type="entry name" value="SET domain"/>
    <property type="match status" value="1"/>
</dbReference>
<dbReference type="PANTHER" id="PTHR46167:SF1">
    <property type="entry name" value="N-LYSINE METHYLTRANSFERASE KMT5A"/>
    <property type="match status" value="1"/>
</dbReference>
<accession>A0ABM4B177</accession>